<dbReference type="CTD" id="6757333"/>
<dbReference type="PhylomeDB" id="B3S773"/>
<protein>
    <submittedName>
        <fullName evidence="10">Uncharacterized protein</fullName>
    </submittedName>
</protein>
<dbReference type="AlphaFoldDB" id="B3S773"/>
<dbReference type="InterPro" id="IPR033139">
    <property type="entry name" value="Caspase_cys_AS"/>
</dbReference>
<feature type="non-terminal residue" evidence="10">
    <location>
        <position position="199"/>
    </location>
</feature>
<dbReference type="InterPro" id="IPR029030">
    <property type="entry name" value="Caspase-like_dom_sf"/>
</dbReference>
<dbReference type="SMART" id="SM00115">
    <property type="entry name" value="CASc"/>
    <property type="match status" value="1"/>
</dbReference>
<evidence type="ECO:0000259" key="8">
    <source>
        <dbReference type="PROSITE" id="PS50207"/>
    </source>
</evidence>
<dbReference type="KEGG" id="tad:TRIADDRAFT_13757"/>
<dbReference type="PROSITE" id="PS50207">
    <property type="entry name" value="CASPASE_P10"/>
    <property type="match status" value="1"/>
</dbReference>
<dbReference type="PROSITE" id="PS01121">
    <property type="entry name" value="CASPASE_HIS"/>
    <property type="match status" value="1"/>
</dbReference>
<gene>
    <name evidence="10" type="ORF">TRIADDRAFT_13757</name>
</gene>
<dbReference type="InParanoid" id="B3S773"/>
<evidence type="ECO:0000256" key="5">
    <source>
        <dbReference type="ARBA" id="ARBA00022807"/>
    </source>
</evidence>
<dbReference type="OrthoDB" id="6116485at2759"/>
<evidence type="ECO:0000256" key="1">
    <source>
        <dbReference type="ARBA" id="ARBA00010134"/>
    </source>
</evidence>
<evidence type="ECO:0000256" key="2">
    <source>
        <dbReference type="ARBA" id="ARBA00022670"/>
    </source>
</evidence>
<dbReference type="InterPro" id="IPR002398">
    <property type="entry name" value="Pept_C14"/>
</dbReference>
<dbReference type="SUPFAM" id="SSF52129">
    <property type="entry name" value="Caspase-like"/>
    <property type="match status" value="1"/>
</dbReference>
<dbReference type="PROSITE" id="PS50208">
    <property type="entry name" value="CASPASE_P20"/>
    <property type="match status" value="1"/>
</dbReference>
<keyword evidence="2" id="KW-0645">Protease</keyword>
<dbReference type="InterPro" id="IPR001309">
    <property type="entry name" value="Pept_C14_p20"/>
</dbReference>
<dbReference type="GeneID" id="6757333"/>
<evidence type="ECO:0000256" key="3">
    <source>
        <dbReference type="ARBA" id="ARBA00022703"/>
    </source>
</evidence>
<dbReference type="RefSeq" id="XP_002116120.1">
    <property type="nucleotide sequence ID" value="XM_002116084.1"/>
</dbReference>
<keyword evidence="5" id="KW-0788">Thiol protease</keyword>
<dbReference type="HOGENOM" id="CLU_036904_2_2_1"/>
<name>B3S773_TRIAD</name>
<dbReference type="GO" id="GO:0006508">
    <property type="term" value="P:proteolysis"/>
    <property type="evidence" value="ECO:0007669"/>
    <property type="project" value="UniProtKB-KW"/>
</dbReference>
<dbReference type="Pfam" id="PF00656">
    <property type="entry name" value="Peptidase_C14"/>
    <property type="match status" value="1"/>
</dbReference>
<evidence type="ECO:0000313" key="10">
    <source>
        <dbReference type="EMBL" id="EDV21520.1"/>
    </source>
</evidence>
<evidence type="ECO:0000256" key="7">
    <source>
        <dbReference type="RuleBase" id="RU003971"/>
    </source>
</evidence>
<feature type="non-terminal residue" evidence="10">
    <location>
        <position position="1"/>
    </location>
</feature>
<keyword evidence="11" id="KW-1185">Reference proteome</keyword>
<evidence type="ECO:0000256" key="6">
    <source>
        <dbReference type="ARBA" id="ARBA00023145"/>
    </source>
</evidence>
<dbReference type="eggNOG" id="KOG3573">
    <property type="taxonomic scope" value="Eukaryota"/>
</dbReference>
<dbReference type="EMBL" id="DS985253">
    <property type="protein sequence ID" value="EDV21520.1"/>
    <property type="molecule type" value="Genomic_DNA"/>
</dbReference>
<evidence type="ECO:0000259" key="9">
    <source>
        <dbReference type="PROSITE" id="PS50208"/>
    </source>
</evidence>
<accession>B3S773</accession>
<dbReference type="InterPro" id="IPR002138">
    <property type="entry name" value="Pept_C14_p10"/>
</dbReference>
<dbReference type="Proteomes" id="UP000009022">
    <property type="component" value="Unassembled WGS sequence"/>
</dbReference>
<sequence length="199" mass="23048">ILYDRKFLPDSNLEDRSGSHVDVEKLDTLFRSLDYIVEIFNDFTTQQIEDKINYYSKQIDHGNYDSFVCIFLSHGIYRYICGSDGAVDLEKIFAQFQGHECPTLAGKPKIFIIQACRGKKYDLGVDIVDSPHSEENNSAVDKFGYKLPSESDFLLAYATTNNYKAFRNMDLGSWFIQDLVTILTKYHSRMDLLRMFTRV</sequence>
<dbReference type="GO" id="GO:0004197">
    <property type="term" value="F:cysteine-type endopeptidase activity"/>
    <property type="evidence" value="ECO:0007669"/>
    <property type="project" value="InterPro"/>
</dbReference>
<dbReference type="InterPro" id="IPR011600">
    <property type="entry name" value="Pept_C14_caspase"/>
</dbReference>
<dbReference type="GO" id="GO:0006915">
    <property type="term" value="P:apoptotic process"/>
    <property type="evidence" value="ECO:0007669"/>
    <property type="project" value="UniProtKB-KW"/>
</dbReference>
<dbReference type="PANTHER" id="PTHR47901">
    <property type="entry name" value="CASPASE RECRUITMENT DOMAIN-CONTAINING PROTEIN 18"/>
    <property type="match status" value="1"/>
</dbReference>
<dbReference type="PANTHER" id="PTHR47901:SF8">
    <property type="entry name" value="CASPASE-3"/>
    <property type="match status" value="1"/>
</dbReference>
<comment type="similarity">
    <text evidence="1 7">Belongs to the peptidase C14A family.</text>
</comment>
<dbReference type="CDD" id="cd00032">
    <property type="entry name" value="CASc"/>
    <property type="match status" value="1"/>
</dbReference>
<dbReference type="InterPro" id="IPR015917">
    <property type="entry name" value="Pept_C14A"/>
</dbReference>
<keyword evidence="6" id="KW-0865">Zymogen</keyword>
<feature type="domain" description="Caspase family p20" evidence="9">
    <location>
        <begin position="1"/>
        <end position="120"/>
    </location>
</feature>
<dbReference type="InterPro" id="IPR016129">
    <property type="entry name" value="Caspase_his_AS"/>
</dbReference>
<dbReference type="STRING" id="10228.B3S773"/>
<organism evidence="10 11">
    <name type="scientific">Trichoplax adhaerens</name>
    <name type="common">Trichoplax reptans</name>
    <dbReference type="NCBI Taxonomy" id="10228"/>
    <lineage>
        <taxon>Eukaryota</taxon>
        <taxon>Metazoa</taxon>
        <taxon>Placozoa</taxon>
        <taxon>Uniplacotomia</taxon>
        <taxon>Trichoplacea</taxon>
        <taxon>Trichoplacidae</taxon>
        <taxon>Trichoplax</taxon>
    </lineage>
</organism>
<reference evidence="10 11" key="1">
    <citation type="journal article" date="2008" name="Nature">
        <title>The Trichoplax genome and the nature of placozoans.</title>
        <authorList>
            <person name="Srivastava M."/>
            <person name="Begovic E."/>
            <person name="Chapman J."/>
            <person name="Putnam N.H."/>
            <person name="Hellsten U."/>
            <person name="Kawashima T."/>
            <person name="Kuo A."/>
            <person name="Mitros T."/>
            <person name="Salamov A."/>
            <person name="Carpenter M.L."/>
            <person name="Signorovitch A.Y."/>
            <person name="Moreno M.A."/>
            <person name="Kamm K."/>
            <person name="Grimwood J."/>
            <person name="Schmutz J."/>
            <person name="Shapiro H."/>
            <person name="Grigoriev I.V."/>
            <person name="Buss L.W."/>
            <person name="Schierwater B."/>
            <person name="Dellaporta S.L."/>
            <person name="Rokhsar D.S."/>
        </authorList>
    </citation>
    <scope>NUCLEOTIDE SEQUENCE [LARGE SCALE GENOMIC DNA]</scope>
    <source>
        <strain evidence="10 11">Grell-BS-1999</strain>
    </source>
</reference>
<dbReference type="Gene3D" id="3.40.50.1460">
    <property type="match status" value="1"/>
</dbReference>
<dbReference type="PRINTS" id="PR00376">
    <property type="entry name" value="IL1BCENZYME"/>
</dbReference>
<feature type="domain" description="Caspase family p10" evidence="8">
    <location>
        <begin position="143"/>
        <end position="199"/>
    </location>
</feature>
<dbReference type="OMA" id="FFMEACR"/>
<evidence type="ECO:0000256" key="4">
    <source>
        <dbReference type="ARBA" id="ARBA00022801"/>
    </source>
</evidence>
<dbReference type="PROSITE" id="PS01122">
    <property type="entry name" value="CASPASE_CYS"/>
    <property type="match status" value="1"/>
</dbReference>
<keyword evidence="3" id="KW-0053">Apoptosis</keyword>
<evidence type="ECO:0000313" key="11">
    <source>
        <dbReference type="Proteomes" id="UP000009022"/>
    </source>
</evidence>
<keyword evidence="4" id="KW-0378">Hydrolase</keyword>
<proteinExistence type="inferred from homology"/>